<evidence type="ECO:0000259" key="2">
    <source>
        <dbReference type="Pfam" id="PF08028"/>
    </source>
</evidence>
<dbReference type="AlphaFoldDB" id="A0A3M8CTP4"/>
<feature type="domain" description="Acyl-CoA dehydrogenase C-terminal" evidence="2">
    <location>
        <begin position="285"/>
        <end position="410"/>
    </location>
</feature>
<evidence type="ECO:0000313" key="3">
    <source>
        <dbReference type="EMBL" id="RNB78627.1"/>
    </source>
</evidence>
<dbReference type="SUPFAM" id="SSF56645">
    <property type="entry name" value="Acyl-CoA dehydrogenase NM domain-like"/>
    <property type="match status" value="1"/>
</dbReference>
<keyword evidence="1" id="KW-0560">Oxidoreductase</keyword>
<dbReference type="PANTHER" id="PTHR48083">
    <property type="entry name" value="MEDIUM-CHAIN SPECIFIC ACYL-COA DEHYDROGENASE, MITOCHONDRIAL-RELATED"/>
    <property type="match status" value="1"/>
</dbReference>
<proteinExistence type="predicted"/>
<dbReference type="GO" id="GO:0033539">
    <property type="term" value="P:fatty acid beta-oxidation using acyl-CoA dehydrogenase"/>
    <property type="evidence" value="ECO:0007669"/>
    <property type="project" value="TreeGrafter"/>
</dbReference>
<dbReference type="InterPro" id="IPR013107">
    <property type="entry name" value="Acyl-CoA_DH_C"/>
</dbReference>
<name>A0A3M8CTP4_9BACL</name>
<gene>
    <name evidence="3" type="ORF">EDM58_11030</name>
</gene>
<dbReference type="SUPFAM" id="SSF47203">
    <property type="entry name" value="Acyl-CoA dehydrogenase C-terminal domain-like"/>
    <property type="match status" value="1"/>
</dbReference>
<dbReference type="InterPro" id="IPR036250">
    <property type="entry name" value="AcylCo_DH-like_C"/>
</dbReference>
<evidence type="ECO:0000256" key="1">
    <source>
        <dbReference type="ARBA" id="ARBA00023002"/>
    </source>
</evidence>
<protein>
    <recommendedName>
        <fullName evidence="2">Acyl-CoA dehydrogenase C-terminal domain-containing protein</fullName>
    </recommendedName>
</protein>
<dbReference type="InterPro" id="IPR046373">
    <property type="entry name" value="Acyl-CoA_Oxase/DH_mid-dom_sf"/>
</dbReference>
<comment type="caution">
    <text evidence="3">The sequence shown here is derived from an EMBL/GenBank/DDBJ whole genome shotgun (WGS) entry which is preliminary data.</text>
</comment>
<dbReference type="GO" id="GO:0005737">
    <property type="term" value="C:cytoplasm"/>
    <property type="evidence" value="ECO:0007669"/>
    <property type="project" value="TreeGrafter"/>
</dbReference>
<dbReference type="Pfam" id="PF08028">
    <property type="entry name" value="Acyl-CoA_dh_2"/>
    <property type="match status" value="1"/>
</dbReference>
<dbReference type="Gene3D" id="1.20.140.10">
    <property type="entry name" value="Butyryl-CoA Dehydrogenase, subunit A, domain 3"/>
    <property type="match status" value="1"/>
</dbReference>
<dbReference type="Gene3D" id="1.10.540.10">
    <property type="entry name" value="Acyl-CoA dehydrogenase/oxidase, N-terminal domain"/>
    <property type="match status" value="1"/>
</dbReference>
<dbReference type="GO" id="GO:0050660">
    <property type="term" value="F:flavin adenine dinucleotide binding"/>
    <property type="evidence" value="ECO:0007669"/>
    <property type="project" value="InterPro"/>
</dbReference>
<dbReference type="InterPro" id="IPR009100">
    <property type="entry name" value="AcylCoA_DH/oxidase_NM_dom_sf"/>
</dbReference>
<dbReference type="Gene3D" id="2.40.110.10">
    <property type="entry name" value="Butyryl-CoA Dehydrogenase, subunit A, domain 2"/>
    <property type="match status" value="1"/>
</dbReference>
<dbReference type="GO" id="GO:0016712">
    <property type="term" value="F:oxidoreductase activity, acting on paired donors, with incorporation or reduction of molecular oxygen, reduced flavin or flavoprotein as one donor, and incorporation of one atom of oxygen"/>
    <property type="evidence" value="ECO:0007669"/>
    <property type="project" value="TreeGrafter"/>
</dbReference>
<dbReference type="Proteomes" id="UP000281915">
    <property type="component" value="Unassembled WGS sequence"/>
</dbReference>
<evidence type="ECO:0000313" key="4">
    <source>
        <dbReference type="Proteomes" id="UP000281915"/>
    </source>
</evidence>
<accession>A0A3M8CTP4</accession>
<dbReference type="GO" id="GO:0003995">
    <property type="term" value="F:acyl-CoA dehydrogenase activity"/>
    <property type="evidence" value="ECO:0007669"/>
    <property type="project" value="TreeGrafter"/>
</dbReference>
<dbReference type="PIRSF" id="PIRSF016578">
    <property type="entry name" value="HsaA"/>
    <property type="match status" value="1"/>
</dbReference>
<dbReference type="InterPro" id="IPR037069">
    <property type="entry name" value="AcylCoA_DH/ox_N_sf"/>
</dbReference>
<sequence length="435" mass="48836">MSVECRYPVISFPYYRDNLPIFQNTLDFYYHTDKSSQAGRIPTLSTITHDEAVARAISMIPRIQSRAQLSEELRRQPQENIDDFIASGLIRALMPKRWGGHELGVETMYKTTFEIAKADPSAGWCFGLLVLHSWMLAYYPDQAQQEVWGENPDACIASSFGSPQSQVSRVEGGFRASGIWGFSSGIDHSDWAMLFGSVPSQEEGSPPYAMMMLVPKKDYTILDTWHTVAQRGTGSKNLQLNDVFVPEHRTFDMVAWCQRGVGPGNLINDLPLYKNPLYAVIPVSLTAALLGASVGAYELWREGIRTKSSVRQAKIADFTHQQIRVAEVSATLDAAIALFEKSLTRLSTDTPIDTYERLRLRRNYGFTAKLCKEAVKTIVDYSGASSMYESHPLQRYWRDVQASSMHITFNMDHLGEMFGKIELGISLSPKDSLLS</sequence>
<reference evidence="3 4" key="1">
    <citation type="submission" date="2018-10" db="EMBL/GenBank/DDBJ databases">
        <title>Phylogenomics of Brevibacillus.</title>
        <authorList>
            <person name="Dunlap C."/>
        </authorList>
    </citation>
    <scope>NUCLEOTIDE SEQUENCE [LARGE SCALE GENOMIC DNA]</scope>
    <source>
        <strain evidence="3 4">JCM 15085</strain>
    </source>
</reference>
<organism evidence="3 4">
    <name type="scientific">Brevibacillus panacihumi</name>
    <dbReference type="NCBI Taxonomy" id="497735"/>
    <lineage>
        <taxon>Bacteria</taxon>
        <taxon>Bacillati</taxon>
        <taxon>Bacillota</taxon>
        <taxon>Bacilli</taxon>
        <taxon>Bacillales</taxon>
        <taxon>Paenibacillaceae</taxon>
        <taxon>Brevibacillus</taxon>
    </lineage>
</organism>
<dbReference type="EMBL" id="RHHT01000023">
    <property type="protein sequence ID" value="RNB78627.1"/>
    <property type="molecule type" value="Genomic_DNA"/>
</dbReference>
<dbReference type="InterPro" id="IPR050741">
    <property type="entry name" value="Acyl-CoA_dehydrogenase"/>
</dbReference>
<dbReference type="PANTHER" id="PTHR48083:SF19">
    <property type="entry name" value="FLAVIN-DEPENDENT MONOOXYGENASE, OXYGENASE SUBUNIT HSAA"/>
    <property type="match status" value="1"/>
</dbReference>